<reference evidence="1 2" key="1">
    <citation type="journal article" date="2024" name="BMC Genomics">
        <title>De novo assembly and annotation of Popillia japonica's genome with initial clues to its potential as an invasive pest.</title>
        <authorList>
            <person name="Cucini C."/>
            <person name="Boschi S."/>
            <person name="Funari R."/>
            <person name="Cardaioli E."/>
            <person name="Iannotti N."/>
            <person name="Marturano G."/>
            <person name="Paoli F."/>
            <person name="Bruttini M."/>
            <person name="Carapelli A."/>
            <person name="Frati F."/>
            <person name="Nardi F."/>
        </authorList>
    </citation>
    <scope>NUCLEOTIDE SEQUENCE [LARGE SCALE GENOMIC DNA]</scope>
    <source>
        <strain evidence="1">DMR45628</strain>
    </source>
</reference>
<dbReference type="SUPFAM" id="SSF50494">
    <property type="entry name" value="Trypsin-like serine proteases"/>
    <property type="match status" value="1"/>
</dbReference>
<dbReference type="Proteomes" id="UP001458880">
    <property type="component" value="Unassembled WGS sequence"/>
</dbReference>
<protein>
    <submittedName>
        <fullName evidence="1">Uncharacterized protein</fullName>
    </submittedName>
</protein>
<proteinExistence type="predicted"/>
<dbReference type="EMBL" id="JASPKY010000217">
    <property type="protein sequence ID" value="KAK9719725.1"/>
    <property type="molecule type" value="Genomic_DNA"/>
</dbReference>
<gene>
    <name evidence="1" type="ORF">QE152_g22536</name>
</gene>
<dbReference type="AlphaFoldDB" id="A0AAW1KKN2"/>
<evidence type="ECO:0000313" key="1">
    <source>
        <dbReference type="EMBL" id="KAK9719725.1"/>
    </source>
</evidence>
<accession>A0AAW1KKN2</accession>
<evidence type="ECO:0000313" key="2">
    <source>
        <dbReference type="Proteomes" id="UP001458880"/>
    </source>
</evidence>
<sequence>MEELTQSSEVVLGNTHQSCVEGYRRRIVNTTTMDQNFREAILIEMIKPFKPFDFKIFNALDRRPMVDVKTETCIVYGYFYRKKNWREPSDLRIFNVELEDGEMCKEYFPSYQYNPLVNMCGRLSFNMEASSSPVLCNRTLYGLVIENAITIVLGFKMEPNLNIQHLKASRRSIDYTGSSNRLEVNRLAYYLLLLLVLNK</sequence>
<comment type="caution">
    <text evidence="1">The sequence shown here is derived from an EMBL/GenBank/DDBJ whole genome shotgun (WGS) entry which is preliminary data.</text>
</comment>
<organism evidence="1 2">
    <name type="scientific">Popillia japonica</name>
    <name type="common">Japanese beetle</name>
    <dbReference type="NCBI Taxonomy" id="7064"/>
    <lineage>
        <taxon>Eukaryota</taxon>
        <taxon>Metazoa</taxon>
        <taxon>Ecdysozoa</taxon>
        <taxon>Arthropoda</taxon>
        <taxon>Hexapoda</taxon>
        <taxon>Insecta</taxon>
        <taxon>Pterygota</taxon>
        <taxon>Neoptera</taxon>
        <taxon>Endopterygota</taxon>
        <taxon>Coleoptera</taxon>
        <taxon>Polyphaga</taxon>
        <taxon>Scarabaeiformia</taxon>
        <taxon>Scarabaeidae</taxon>
        <taxon>Rutelinae</taxon>
        <taxon>Popillia</taxon>
    </lineage>
</organism>
<name>A0AAW1KKN2_POPJA</name>
<dbReference type="InterPro" id="IPR009003">
    <property type="entry name" value="Peptidase_S1_PA"/>
</dbReference>
<keyword evidence="2" id="KW-1185">Reference proteome</keyword>